<dbReference type="PANTHER" id="PTHR42957">
    <property type="entry name" value="HELICASE MJ1565-RELATED"/>
    <property type="match status" value="1"/>
</dbReference>
<reference evidence="3 4" key="1">
    <citation type="submission" date="2016-08" db="EMBL/GenBank/DDBJ databases">
        <title>Analysis of Carbohydrate Active Enzymes in Thermogemmatispora T81 Reveals Carbohydrate Degradation Ability.</title>
        <authorList>
            <person name="Tomazini A."/>
            <person name="Lal S."/>
            <person name="Stott M."/>
            <person name="Henrissat B."/>
            <person name="Polikarpov I."/>
            <person name="Sparling R."/>
            <person name="Levin D.B."/>
        </authorList>
    </citation>
    <scope>NUCLEOTIDE SEQUENCE [LARGE SCALE GENOMIC DNA]</scope>
    <source>
        <strain evidence="3 4">T81</strain>
    </source>
</reference>
<accession>A0A328VB33</accession>
<name>A0A328VB33_9CHLR</name>
<protein>
    <recommendedName>
        <fullName evidence="2">AAA+ ATPase domain-containing protein</fullName>
    </recommendedName>
</protein>
<sequence length="642" mass="72992">MPPSLKRLLELLSQAERIGVIGSPSSTSQLSLEILGSAATKKLVGELAFFHYRQENRDHYAFGQITEVKMRNIWHEDPTMRSLIRQRGKVEPISERQDTHQGEMTISAVFADRGERYQEAIMGTVPPTGTPIYIADDAILKALLARYQPLLFYLGTVYGSTPRLPLWFKHFGSSEDGAGEAYHIGIFGKTGSGKSVLAKMIMLAYARHPSMGLMIFDPQGEFSRDMQLTQAPTQMGQVLCPAVLQPLQRFPRVYTLQSIRLDTWETFFELLTEAEFFSQLGIKSANYQEVAREQLETFFGQRGPDGKRKYRLKRLNEEVLKAALKYLSEQIGNIYAQEAGIKRVKDTIQRTLREIDAAKANDFLSQPTPLRIWNRITALFQATDPGRRTPTQIIQEGLRGGSTGKRPLVVIDLSSQRPEGISQSDWDNKIKPLILNRFISELIRNAEEYYQQNHSLNALVLFDEAHRFIPHNKPSEERLERVKRRIVDAVRTTRKYGLGWMFLSQTLSSLDSEVVQQLRVLFLGFGLSMGTEYQRLREIVGDRESLHLYQQFHDPQSAFDPALREYAFMTLGPVSPLSFAGTPLFLRAFTNLTDFLQANNLQIASHVESIFPQEGLWATIEGPEEAEKAAVHEDEAEEEEED</sequence>
<keyword evidence="4" id="KW-1185">Reference proteome</keyword>
<feature type="region of interest" description="Disordered" evidence="1">
    <location>
        <begin position="622"/>
        <end position="642"/>
    </location>
</feature>
<organism evidence="3 4">
    <name type="scientific">Thermogemmatispora tikiterensis</name>
    <dbReference type="NCBI Taxonomy" id="1825093"/>
    <lineage>
        <taxon>Bacteria</taxon>
        <taxon>Bacillati</taxon>
        <taxon>Chloroflexota</taxon>
        <taxon>Ktedonobacteria</taxon>
        <taxon>Thermogemmatisporales</taxon>
        <taxon>Thermogemmatisporaceae</taxon>
        <taxon>Thermogemmatispora</taxon>
    </lineage>
</organism>
<gene>
    <name evidence="3" type="ORF">A4R35_00305</name>
</gene>
<evidence type="ECO:0000259" key="2">
    <source>
        <dbReference type="SMART" id="SM00382"/>
    </source>
</evidence>
<dbReference type="InterPro" id="IPR003593">
    <property type="entry name" value="AAA+_ATPase"/>
</dbReference>
<dbReference type="RefSeq" id="WP_112425444.1">
    <property type="nucleotide sequence ID" value="NZ_MCIF01000002.1"/>
</dbReference>
<dbReference type="InterPro" id="IPR008571">
    <property type="entry name" value="HerA-like"/>
</dbReference>
<dbReference type="InterPro" id="IPR027417">
    <property type="entry name" value="P-loop_NTPase"/>
</dbReference>
<feature type="domain" description="AAA+ ATPase" evidence="2">
    <location>
        <begin position="180"/>
        <end position="522"/>
    </location>
</feature>
<evidence type="ECO:0000313" key="3">
    <source>
        <dbReference type="EMBL" id="RAQ93951.1"/>
    </source>
</evidence>
<dbReference type="PANTHER" id="PTHR42957:SF2">
    <property type="entry name" value="HELICASE HERA CENTRAL DOMAIN-CONTAINING PROTEIN"/>
    <property type="match status" value="1"/>
</dbReference>
<dbReference type="Gene3D" id="3.40.50.300">
    <property type="entry name" value="P-loop containing nucleotide triphosphate hydrolases"/>
    <property type="match status" value="2"/>
</dbReference>
<evidence type="ECO:0000313" key="4">
    <source>
        <dbReference type="Proteomes" id="UP000248706"/>
    </source>
</evidence>
<dbReference type="Proteomes" id="UP000248706">
    <property type="component" value="Unassembled WGS sequence"/>
</dbReference>
<dbReference type="SUPFAM" id="SSF52540">
    <property type="entry name" value="P-loop containing nucleoside triphosphate hydrolases"/>
    <property type="match status" value="1"/>
</dbReference>
<proteinExistence type="predicted"/>
<dbReference type="Pfam" id="PF01935">
    <property type="entry name" value="DUF87"/>
    <property type="match status" value="1"/>
</dbReference>
<comment type="caution">
    <text evidence="3">The sequence shown here is derived from an EMBL/GenBank/DDBJ whole genome shotgun (WGS) entry which is preliminary data.</text>
</comment>
<evidence type="ECO:0000256" key="1">
    <source>
        <dbReference type="SAM" id="MobiDB-lite"/>
    </source>
</evidence>
<dbReference type="SMART" id="SM00382">
    <property type="entry name" value="AAA"/>
    <property type="match status" value="1"/>
</dbReference>
<dbReference type="EMBL" id="MCIF01000002">
    <property type="protein sequence ID" value="RAQ93951.1"/>
    <property type="molecule type" value="Genomic_DNA"/>
</dbReference>
<dbReference type="InterPro" id="IPR002789">
    <property type="entry name" value="HerA_central"/>
</dbReference>
<dbReference type="OrthoDB" id="9806951at2"/>
<dbReference type="AlphaFoldDB" id="A0A328VB33"/>